<dbReference type="RefSeq" id="YP_009791105.1">
    <property type="nucleotide sequence ID" value="NC_047836.1"/>
</dbReference>
<evidence type="ECO:0000313" key="11">
    <source>
        <dbReference type="Proteomes" id="UP000222540"/>
    </source>
</evidence>
<dbReference type="SUPFAM" id="SSF56672">
    <property type="entry name" value="DNA/RNA polymerases"/>
    <property type="match status" value="1"/>
</dbReference>
<evidence type="ECO:0000256" key="8">
    <source>
        <dbReference type="ARBA" id="ARBA00048552"/>
    </source>
</evidence>
<dbReference type="GeneID" id="54981274"/>
<dbReference type="GO" id="GO:0000428">
    <property type="term" value="C:DNA-directed RNA polymerase complex"/>
    <property type="evidence" value="ECO:0007669"/>
    <property type="project" value="UniProtKB-KW"/>
</dbReference>
<protein>
    <recommendedName>
        <fullName evidence="2">DNA-directed RNA polymerase</fullName>
        <ecNumber evidence="2">2.7.7.6</ecNumber>
    </recommendedName>
</protein>
<keyword evidence="3 10" id="KW-0240">DNA-directed RNA polymerase</keyword>
<dbReference type="InterPro" id="IPR043502">
    <property type="entry name" value="DNA/RNA_pol_sf"/>
</dbReference>
<dbReference type="InterPro" id="IPR002092">
    <property type="entry name" value="DNA-dir_Rpol_phage-type"/>
</dbReference>
<accession>A0A222G3C8</accession>
<dbReference type="Gene3D" id="1.10.1320.10">
    <property type="entry name" value="DNA-directed RNA polymerase, N-terminal domain"/>
    <property type="match status" value="1"/>
</dbReference>
<keyword evidence="4 10" id="KW-0808">Transferase</keyword>
<keyword evidence="6" id="KW-0804">Transcription</keyword>
<feature type="domain" description="DNA-directed RNA polymerase N-terminal" evidence="9">
    <location>
        <begin position="6"/>
        <end position="340"/>
    </location>
</feature>
<dbReference type="Gene3D" id="1.10.287.280">
    <property type="match status" value="1"/>
</dbReference>
<dbReference type="SMART" id="SM01311">
    <property type="entry name" value="RPOL_N"/>
    <property type="match status" value="1"/>
</dbReference>
<evidence type="ECO:0000256" key="3">
    <source>
        <dbReference type="ARBA" id="ARBA00022478"/>
    </source>
</evidence>
<dbReference type="GO" id="GO:0003677">
    <property type="term" value="F:DNA binding"/>
    <property type="evidence" value="ECO:0007669"/>
    <property type="project" value="InterPro"/>
</dbReference>
<evidence type="ECO:0000256" key="2">
    <source>
        <dbReference type="ARBA" id="ARBA00012418"/>
    </source>
</evidence>
<dbReference type="PANTHER" id="PTHR10102">
    <property type="entry name" value="DNA-DIRECTED RNA POLYMERASE, MITOCHONDRIAL"/>
    <property type="match status" value="1"/>
</dbReference>
<organism evidence="10 11">
    <name type="scientific">Marinomonas phage CB5A</name>
    <dbReference type="NCBI Taxonomy" id="2022859"/>
    <lineage>
        <taxon>Viruses</taxon>
        <taxon>Duplodnaviria</taxon>
        <taxon>Heunggongvirae</taxon>
        <taxon>Uroviricota</taxon>
        <taxon>Caudoviricetes</taxon>
        <taxon>Autographivirales</taxon>
        <taxon>Autosignataviridae</taxon>
        <taxon>Colwellvirinae</taxon>
        <taxon>Murciavirus</taxon>
        <taxon>Murciavirus CB5A</taxon>
    </lineage>
</organism>
<comment type="catalytic activity">
    <reaction evidence="8">
        <text>RNA(n) + a ribonucleoside 5'-triphosphate = RNA(n+1) + diphosphate</text>
        <dbReference type="Rhea" id="RHEA:21248"/>
        <dbReference type="Rhea" id="RHEA-COMP:14527"/>
        <dbReference type="Rhea" id="RHEA-COMP:17342"/>
        <dbReference type="ChEBI" id="CHEBI:33019"/>
        <dbReference type="ChEBI" id="CHEBI:61557"/>
        <dbReference type="ChEBI" id="CHEBI:140395"/>
        <dbReference type="EC" id="2.7.7.6"/>
    </reaction>
</comment>
<dbReference type="InterPro" id="IPR024075">
    <property type="entry name" value="DNA-dir_RNA_pol_helix_hairp_sf"/>
</dbReference>
<sequence length="912" mass="103747">MTELYSKQLEIEMEMHGAGIARFEKANQRNLEAGQASETEWNRRILRELVKPMSDALEAYIDYYENNAGRMSHSIHYMKCLPPQAASYITIKSVMDHLSGGFIKTRELVMDIAKRIEDEVRFTRLEDTQPKYIKAIKEGLKKRASRSYKFEHDSMVHAERELALLGHFSKLDAAGVDKEEIKRILSLDEDKYKVLYSKREYAVDFDRWVAWPDNHLLLLGANMLEIFTENMTLNGNPLIVKENVRDNSKAGVQVLSLIRASDYLNEWVEEYKEAMADMYPTFAPCVIPPRDWESATDGGYHTREVGSKVNLVKIRDKKHLAKLTKEQMPAIYKAVNGLQSVKWAINSEILEIAKEIRSRSLPLGMPSMKKTDPPVCPVPEVLSDLRGEELKRALSTGQWEEFKKWKHSMAAYHTAEVKRSSTIREITSTLDIATKYVEFDSLHFVYTLDFRSRFNAQSTYLTPQGGDLQKSLIRFRKKEKLGKDDGEFWFLVQGANVWGWDKEEFKERVRLAEAEEFQAMCLDIAADPTTFVEWTAAEKPWQFLSWCLEYAKLIEWKEEGNDACEFESFSIVAMDGSCSGIQHYSGMLRDEVGGKEVNLVPSNKPQDIYRAVSDVALGHMEAILDFRERDVPNWPAIKDKYGYVKAVELSKGWIETGVTRSLSKTPVMTMPYGSSPRTCYQAVQDYLHDIDAKERKKVLAQGLEYKKMTKFSENLDQKEITSFASGLVWSSIGEVVVAARAGMKFIKQVTGKVSASNKPLVWTTPTGFIVKQAIYVVDSDNRVNTKLMGGTSFRDYRETKQINATKMASSAAPNFIHSMDASHLCFAVNGFIDAGIADIAVIHDSFGTHACHTKKARSILNNTFVDMYQENDVIAGFKEAAEGQIKDKIDVELPEYGTLDLEVVRDSEYLFG</sequence>
<dbReference type="EC" id="2.7.7.6" evidence="2"/>
<dbReference type="Pfam" id="PF14700">
    <property type="entry name" value="RPOL_N"/>
    <property type="match status" value="1"/>
</dbReference>
<evidence type="ECO:0000256" key="7">
    <source>
        <dbReference type="ARBA" id="ARBA00023314"/>
    </source>
</evidence>
<evidence type="ECO:0000313" key="10">
    <source>
        <dbReference type="EMBL" id="ASP46299.1"/>
    </source>
</evidence>
<dbReference type="InterPro" id="IPR029262">
    <property type="entry name" value="RPOL_N"/>
</dbReference>
<evidence type="ECO:0000256" key="5">
    <source>
        <dbReference type="ARBA" id="ARBA00022695"/>
    </source>
</evidence>
<dbReference type="EMBL" id="MF481197">
    <property type="protein sequence ID" value="ASP46299.1"/>
    <property type="molecule type" value="Genomic_DNA"/>
</dbReference>
<dbReference type="InterPro" id="IPR046950">
    <property type="entry name" value="DNA-dir_Rpol_C_phage-type"/>
</dbReference>
<dbReference type="GO" id="GO:0003899">
    <property type="term" value="F:DNA-directed RNA polymerase activity"/>
    <property type="evidence" value="ECO:0007669"/>
    <property type="project" value="UniProtKB-EC"/>
</dbReference>
<keyword evidence="5 10" id="KW-0548">Nucleotidyltransferase</keyword>
<keyword evidence="7" id="KW-1195">Viral transcription</keyword>
<dbReference type="Gene3D" id="1.10.287.260">
    <property type="match status" value="1"/>
</dbReference>
<evidence type="ECO:0000256" key="4">
    <source>
        <dbReference type="ARBA" id="ARBA00022679"/>
    </source>
</evidence>
<evidence type="ECO:0000256" key="6">
    <source>
        <dbReference type="ARBA" id="ARBA00023163"/>
    </source>
</evidence>
<dbReference type="GO" id="GO:0019083">
    <property type="term" value="P:viral transcription"/>
    <property type="evidence" value="ECO:0007669"/>
    <property type="project" value="UniProtKB-KW"/>
</dbReference>
<dbReference type="Gene3D" id="1.10.150.20">
    <property type="entry name" value="5' to 3' exonuclease, C-terminal subdomain"/>
    <property type="match status" value="1"/>
</dbReference>
<name>A0A222G3C8_9CAUD</name>
<dbReference type="PANTHER" id="PTHR10102:SF0">
    <property type="entry name" value="DNA-DIRECTED RNA POLYMERASE, MITOCHONDRIAL"/>
    <property type="match status" value="1"/>
</dbReference>
<comment type="similarity">
    <text evidence="1">Belongs to the phage and mitochondrial RNA polymerase family.</text>
</comment>
<reference evidence="10 11" key="1">
    <citation type="submission" date="2017-07" db="EMBL/GenBank/DDBJ databases">
        <title>Complete genome sequence of the Marinomonas phage CB5A.</title>
        <authorList>
            <person name="Lucas-Elio P."/>
            <person name="Aroca-Crevillen A."/>
            <person name="Garcia-Guillen I.M."/>
            <person name="Silas S."/>
            <person name="Fire A.Z."/>
            <person name="Sanchez-Amat A."/>
        </authorList>
    </citation>
    <scope>NUCLEOTIDE SEQUENCE [LARGE SCALE GENOMIC DNA]</scope>
</reference>
<dbReference type="PROSITE" id="PS00489">
    <property type="entry name" value="RNA_POL_PHAGE_2"/>
    <property type="match status" value="1"/>
</dbReference>
<proteinExistence type="inferred from homology"/>
<dbReference type="Proteomes" id="UP000222540">
    <property type="component" value="Segment"/>
</dbReference>
<evidence type="ECO:0000259" key="9">
    <source>
        <dbReference type="SMART" id="SM01311"/>
    </source>
</evidence>
<dbReference type="InterPro" id="IPR037159">
    <property type="entry name" value="RNA_POL_N_sf"/>
</dbReference>
<evidence type="ECO:0000256" key="1">
    <source>
        <dbReference type="ARBA" id="ARBA00009493"/>
    </source>
</evidence>
<dbReference type="Pfam" id="PF00940">
    <property type="entry name" value="RNA_pol"/>
    <property type="match status" value="1"/>
</dbReference>
<dbReference type="GO" id="GO:0006351">
    <property type="term" value="P:DNA-templated transcription"/>
    <property type="evidence" value="ECO:0007669"/>
    <property type="project" value="InterPro"/>
</dbReference>
<dbReference type="KEGG" id="vg:54981274"/>